<keyword evidence="3" id="KW-1185">Reference proteome</keyword>
<comment type="caution">
    <text evidence="2">The sequence shown here is derived from an EMBL/GenBank/DDBJ whole genome shotgun (WGS) entry which is preliminary data.</text>
</comment>
<reference evidence="2 3" key="1">
    <citation type="submission" date="2020-07" db="EMBL/GenBank/DDBJ databases">
        <authorList>
            <person name="Feng X."/>
        </authorList>
    </citation>
    <scope>NUCLEOTIDE SEQUENCE [LARGE SCALE GENOMIC DNA]</scope>
    <source>
        <strain evidence="2 3">JCM14086</strain>
    </source>
</reference>
<dbReference type="Proteomes" id="UP000525652">
    <property type="component" value="Unassembled WGS sequence"/>
</dbReference>
<feature type="domain" description="Polysaccharide pyruvyl transferase" evidence="1">
    <location>
        <begin position="14"/>
        <end position="321"/>
    </location>
</feature>
<sequence>MKHVLLHSGWQTTNIGDVGHTPGTLRFIEQHIPEASVSVLLHDWSESVLAMLRQRFPRITFIPREGKDYRPMKEHVSAFEKADLVIQNSGMLYNRFFQPDLRLMQMCIEARKPFGLYGQSFDGFPNDQKTEVVELFNHASFIYCRDTLSLQFLRSCEVKPRRLAFGPDGCFGTDLRNEEGANELLQKLHLKAGEYLTVTLRTNSPNKGKAENILNPAHLSAELIAENDRWADQLRAVIIGWVLNTGRPVLLAPEVEKEVEMARTYLFDPLPHAIQSHVVGPETFWDLDTAASIYAKARAMVAMEPHSCILGIGAHTPSIHYYTPKHGQKAEMFADIGLHPWLLDIEEVQPDRVLDTLSKIDQDPESARQSARQAMEYVEKTTAVNMQWIRKVLGLTN</sequence>
<dbReference type="AlphaFoldDB" id="A0A7X1E6F9"/>
<evidence type="ECO:0000259" key="1">
    <source>
        <dbReference type="Pfam" id="PF04230"/>
    </source>
</evidence>
<protein>
    <submittedName>
        <fullName evidence="2">Polysaccharide pyruvyl transferase family protein</fullName>
    </submittedName>
</protein>
<dbReference type="GO" id="GO:0016740">
    <property type="term" value="F:transferase activity"/>
    <property type="evidence" value="ECO:0007669"/>
    <property type="project" value="UniProtKB-KW"/>
</dbReference>
<evidence type="ECO:0000313" key="3">
    <source>
        <dbReference type="Proteomes" id="UP000525652"/>
    </source>
</evidence>
<dbReference type="RefSeq" id="WP_185693313.1">
    <property type="nucleotide sequence ID" value="NZ_JACHVA010000101.1"/>
</dbReference>
<dbReference type="EMBL" id="JACHVA010000101">
    <property type="protein sequence ID" value="MBC2602647.1"/>
    <property type="molecule type" value="Genomic_DNA"/>
</dbReference>
<organism evidence="2 3">
    <name type="scientific">Puniceicoccus vermicola</name>
    <dbReference type="NCBI Taxonomy" id="388746"/>
    <lineage>
        <taxon>Bacteria</taxon>
        <taxon>Pseudomonadati</taxon>
        <taxon>Verrucomicrobiota</taxon>
        <taxon>Opitutia</taxon>
        <taxon>Puniceicoccales</taxon>
        <taxon>Puniceicoccaceae</taxon>
        <taxon>Puniceicoccus</taxon>
    </lineage>
</organism>
<evidence type="ECO:0000313" key="2">
    <source>
        <dbReference type="EMBL" id="MBC2602647.1"/>
    </source>
</evidence>
<keyword evidence="2" id="KW-0808">Transferase</keyword>
<name>A0A7X1E6F9_9BACT</name>
<dbReference type="InterPro" id="IPR007345">
    <property type="entry name" value="Polysacch_pyruvyl_Trfase"/>
</dbReference>
<gene>
    <name evidence="2" type="ORF">H5P30_12765</name>
</gene>
<dbReference type="Pfam" id="PF04230">
    <property type="entry name" value="PS_pyruv_trans"/>
    <property type="match status" value="1"/>
</dbReference>
<proteinExistence type="predicted"/>
<accession>A0A7X1E6F9</accession>
<dbReference type="PANTHER" id="PTHR36836">
    <property type="entry name" value="COLANIC ACID BIOSYNTHESIS PROTEIN WCAK"/>
    <property type="match status" value="1"/>
</dbReference>
<dbReference type="PANTHER" id="PTHR36836:SF1">
    <property type="entry name" value="COLANIC ACID BIOSYNTHESIS PROTEIN WCAK"/>
    <property type="match status" value="1"/>
</dbReference>